<evidence type="ECO:0000313" key="5">
    <source>
        <dbReference type="Proteomes" id="UP000526033"/>
    </source>
</evidence>
<organism evidence="4 5">
    <name type="scientific">candidate division WWE3 bacterium</name>
    <dbReference type="NCBI Taxonomy" id="2053526"/>
    <lineage>
        <taxon>Bacteria</taxon>
        <taxon>Katanobacteria</taxon>
    </lineage>
</organism>
<dbReference type="EMBL" id="JAAZNL010000058">
    <property type="protein sequence ID" value="NMB70433.1"/>
    <property type="molecule type" value="Genomic_DNA"/>
</dbReference>
<dbReference type="AlphaFoldDB" id="A0A7X9HHA6"/>
<reference evidence="4 5" key="1">
    <citation type="journal article" date="2020" name="Biotechnol. Biofuels">
        <title>New insights from the biogas microbiome by comprehensive genome-resolved metagenomics of nearly 1600 species originating from multiple anaerobic digesters.</title>
        <authorList>
            <person name="Campanaro S."/>
            <person name="Treu L."/>
            <person name="Rodriguez-R L.M."/>
            <person name="Kovalovszki A."/>
            <person name="Ziels R.M."/>
            <person name="Maus I."/>
            <person name="Zhu X."/>
            <person name="Kougias P.G."/>
            <person name="Basile A."/>
            <person name="Luo G."/>
            <person name="Schluter A."/>
            <person name="Konstantinidis K.T."/>
            <person name="Angelidaki I."/>
        </authorList>
    </citation>
    <scope>NUCLEOTIDE SEQUENCE [LARGE SCALE GENOMIC DNA]</scope>
    <source>
        <strain evidence="4">AS27yjCOA_165</strain>
    </source>
</reference>
<evidence type="ECO:0000313" key="4">
    <source>
        <dbReference type="EMBL" id="NMB70433.1"/>
    </source>
</evidence>
<dbReference type="Pfam" id="PF00072">
    <property type="entry name" value="Response_reg"/>
    <property type="match status" value="1"/>
</dbReference>
<evidence type="ECO:0000256" key="2">
    <source>
        <dbReference type="PROSITE-ProRule" id="PRU00169"/>
    </source>
</evidence>
<comment type="caution">
    <text evidence="4">The sequence shown here is derived from an EMBL/GenBank/DDBJ whole genome shotgun (WGS) entry which is preliminary data.</text>
</comment>
<dbReference type="InterPro" id="IPR001789">
    <property type="entry name" value="Sig_transdc_resp-reg_receiver"/>
</dbReference>
<dbReference type="SUPFAM" id="SSF52172">
    <property type="entry name" value="CheY-like"/>
    <property type="match status" value="1"/>
</dbReference>
<protein>
    <submittedName>
        <fullName evidence="4">Response regulator</fullName>
    </submittedName>
</protein>
<gene>
    <name evidence="4" type="ORF">GYA27_04545</name>
</gene>
<evidence type="ECO:0000256" key="1">
    <source>
        <dbReference type="ARBA" id="ARBA00022553"/>
    </source>
</evidence>
<keyword evidence="1 2" id="KW-0597">Phosphoprotein</keyword>
<dbReference type="PANTHER" id="PTHR44591:SF3">
    <property type="entry name" value="RESPONSE REGULATORY DOMAIN-CONTAINING PROTEIN"/>
    <property type="match status" value="1"/>
</dbReference>
<dbReference type="PANTHER" id="PTHR44591">
    <property type="entry name" value="STRESS RESPONSE REGULATOR PROTEIN 1"/>
    <property type="match status" value="1"/>
</dbReference>
<dbReference type="SMART" id="SM00448">
    <property type="entry name" value="REC"/>
    <property type="match status" value="1"/>
</dbReference>
<sequence>MAEEIIEPNQPDSGKTVLVVEDDNNFVRIINAKLGKNGIKTLVSSTASGGLQMLEQNKVDLIWLDHYLVGEQTGYDFVAAVKKDKRFNRIPIFLVTNYDDYGNTVVFLERLTTEEKPKTYLEYGIDKYFVKSNTSLDTIILEIRKKLGL</sequence>
<dbReference type="Proteomes" id="UP000526033">
    <property type="component" value="Unassembled WGS sequence"/>
</dbReference>
<name>A0A7X9HHA6_UNCKA</name>
<dbReference type="PROSITE" id="PS50110">
    <property type="entry name" value="RESPONSE_REGULATORY"/>
    <property type="match status" value="1"/>
</dbReference>
<feature type="domain" description="Response regulatory" evidence="3">
    <location>
        <begin position="16"/>
        <end position="146"/>
    </location>
</feature>
<evidence type="ECO:0000259" key="3">
    <source>
        <dbReference type="PROSITE" id="PS50110"/>
    </source>
</evidence>
<accession>A0A7X9HHA6</accession>
<dbReference type="InterPro" id="IPR011006">
    <property type="entry name" value="CheY-like_superfamily"/>
</dbReference>
<dbReference type="GO" id="GO:0000160">
    <property type="term" value="P:phosphorelay signal transduction system"/>
    <property type="evidence" value="ECO:0007669"/>
    <property type="project" value="InterPro"/>
</dbReference>
<feature type="modified residue" description="4-aspartylphosphate" evidence="2">
    <location>
        <position position="65"/>
    </location>
</feature>
<proteinExistence type="predicted"/>
<dbReference type="Gene3D" id="3.40.50.2300">
    <property type="match status" value="1"/>
</dbReference>
<dbReference type="InterPro" id="IPR050595">
    <property type="entry name" value="Bact_response_regulator"/>
</dbReference>